<feature type="domain" description="Calcium uniporter protein C-terminal" evidence="17">
    <location>
        <begin position="141"/>
        <end position="299"/>
    </location>
</feature>
<evidence type="ECO:0000256" key="6">
    <source>
        <dbReference type="ARBA" id="ARBA00022692"/>
    </source>
</evidence>
<evidence type="ECO:0000256" key="16">
    <source>
        <dbReference type="SAM" id="Phobius"/>
    </source>
</evidence>
<keyword evidence="10" id="KW-0406">Ion transport</keyword>
<dbReference type="GO" id="GO:0015292">
    <property type="term" value="F:uniporter activity"/>
    <property type="evidence" value="ECO:0007669"/>
    <property type="project" value="TreeGrafter"/>
</dbReference>
<gene>
    <name evidence="18" type="ORF">POM88_047208</name>
</gene>
<feature type="region of interest" description="Disordered" evidence="15">
    <location>
        <begin position="1"/>
        <end position="31"/>
    </location>
</feature>
<reference evidence="18" key="2">
    <citation type="submission" date="2023-05" db="EMBL/GenBank/DDBJ databases">
        <authorList>
            <person name="Schelkunov M.I."/>
        </authorList>
    </citation>
    <scope>NUCLEOTIDE SEQUENCE</scope>
    <source>
        <strain evidence="18">Hsosn_3</strain>
        <tissue evidence="18">Leaf</tissue>
    </source>
</reference>
<evidence type="ECO:0000256" key="12">
    <source>
        <dbReference type="ARBA" id="ARBA00023136"/>
    </source>
</evidence>
<feature type="compositionally biased region" description="Basic and acidic residues" evidence="15">
    <location>
        <begin position="19"/>
        <end position="31"/>
    </location>
</feature>
<proteinExistence type="inferred from homology"/>
<dbReference type="InterPro" id="IPR006769">
    <property type="entry name" value="MCU_C"/>
</dbReference>
<evidence type="ECO:0000256" key="5">
    <source>
        <dbReference type="ARBA" id="ARBA00022673"/>
    </source>
</evidence>
<protein>
    <submittedName>
        <fullName evidence="18">Calcium uniporter protein</fullName>
    </submittedName>
</protein>
<dbReference type="AlphaFoldDB" id="A0AAD8GTA2"/>
<dbReference type="EMBL" id="JAUIZM010000011">
    <property type="protein sequence ID" value="KAK1353952.1"/>
    <property type="molecule type" value="Genomic_DNA"/>
</dbReference>
<accession>A0AAD8GTA2</accession>
<evidence type="ECO:0000256" key="1">
    <source>
        <dbReference type="ARBA" id="ARBA00004448"/>
    </source>
</evidence>
<comment type="catalytic activity">
    <reaction evidence="14">
        <text>Ca(2+)(in) = Ca(2+)(out)</text>
        <dbReference type="Rhea" id="RHEA:29671"/>
        <dbReference type="ChEBI" id="CHEBI:29108"/>
    </reaction>
</comment>
<comment type="subcellular location">
    <subcellularLocation>
        <location evidence="1">Mitochondrion inner membrane</location>
        <topology evidence="1">Multi-pass membrane protein</topology>
    </subcellularLocation>
</comment>
<evidence type="ECO:0000256" key="9">
    <source>
        <dbReference type="ARBA" id="ARBA00022989"/>
    </source>
</evidence>
<keyword evidence="19" id="KW-1185">Reference proteome</keyword>
<feature type="transmembrane region" description="Helical" evidence="16">
    <location>
        <begin position="245"/>
        <end position="263"/>
    </location>
</feature>
<evidence type="ECO:0000313" key="18">
    <source>
        <dbReference type="EMBL" id="KAK1353952.1"/>
    </source>
</evidence>
<dbReference type="GO" id="GO:1990246">
    <property type="term" value="C:uniplex complex"/>
    <property type="evidence" value="ECO:0007669"/>
    <property type="project" value="TreeGrafter"/>
</dbReference>
<keyword evidence="13" id="KW-0407">Ion channel</keyword>
<evidence type="ECO:0000256" key="13">
    <source>
        <dbReference type="ARBA" id="ARBA00023303"/>
    </source>
</evidence>
<organism evidence="18 19">
    <name type="scientific">Heracleum sosnowskyi</name>
    <dbReference type="NCBI Taxonomy" id="360622"/>
    <lineage>
        <taxon>Eukaryota</taxon>
        <taxon>Viridiplantae</taxon>
        <taxon>Streptophyta</taxon>
        <taxon>Embryophyta</taxon>
        <taxon>Tracheophyta</taxon>
        <taxon>Spermatophyta</taxon>
        <taxon>Magnoliopsida</taxon>
        <taxon>eudicotyledons</taxon>
        <taxon>Gunneridae</taxon>
        <taxon>Pentapetalae</taxon>
        <taxon>asterids</taxon>
        <taxon>campanulids</taxon>
        <taxon>Apiales</taxon>
        <taxon>Apiaceae</taxon>
        <taxon>Apioideae</taxon>
        <taxon>apioid superclade</taxon>
        <taxon>Tordylieae</taxon>
        <taxon>Tordyliinae</taxon>
        <taxon>Heracleum</taxon>
    </lineage>
</organism>
<comment type="similarity">
    <text evidence="2">Belongs to the MCU (TC 1.A.77) family.</text>
</comment>
<keyword evidence="3" id="KW-0813">Transport</keyword>
<dbReference type="PANTHER" id="PTHR13462:SF10">
    <property type="entry name" value="CALCIUM UNIPORTER PROTEIN, MITOCHONDRIAL"/>
    <property type="match status" value="1"/>
</dbReference>
<keyword evidence="9 16" id="KW-1133">Transmembrane helix</keyword>
<dbReference type="GO" id="GO:0051560">
    <property type="term" value="P:mitochondrial calcium ion homeostasis"/>
    <property type="evidence" value="ECO:0007669"/>
    <property type="project" value="InterPro"/>
</dbReference>
<dbReference type="Pfam" id="PF04678">
    <property type="entry name" value="MCU"/>
    <property type="match status" value="1"/>
</dbReference>
<keyword evidence="8" id="KW-0106">Calcium</keyword>
<comment type="caution">
    <text evidence="18">The sequence shown here is derived from an EMBL/GenBank/DDBJ whole genome shotgun (WGS) entry which is preliminary data.</text>
</comment>
<keyword evidence="4" id="KW-0109">Calcium transport</keyword>
<evidence type="ECO:0000256" key="2">
    <source>
        <dbReference type="ARBA" id="ARBA00005653"/>
    </source>
</evidence>
<keyword evidence="6 16" id="KW-0812">Transmembrane</keyword>
<sequence>MEKRSAVEVPTMEVPTMEKTMKKRSDEERASQEARFINNYNLKKYGFSIRPTIAAASFISSSFSTSSSSGDKVKGNDDSSSTTTISSSEARKLMRLVDVEALKMKLLGGTDQNNQDGKEVITYTDFLQVCQGFGVAKSPHEAAVFARVLDEAGVVLLFRDKVFLHPHKVVDLVKRAMPVALLPNDDDPSLDELKKLQEKKDELDTMAHKQVRRILWGGLGFSLLQVGLFFRLTFWEFSWDVMEPITFFTTTTGVIIGYAYFLFTSRDPSYQDMMKRLFLRKQRNLIKKHGFDIGRLTELQRQFKPSLDAPRNAKHGILGGVELEKQDHFHRQ</sequence>
<keyword evidence="12 16" id="KW-0472">Membrane</keyword>
<evidence type="ECO:0000259" key="17">
    <source>
        <dbReference type="Pfam" id="PF04678"/>
    </source>
</evidence>
<evidence type="ECO:0000256" key="10">
    <source>
        <dbReference type="ARBA" id="ARBA00023065"/>
    </source>
</evidence>
<evidence type="ECO:0000256" key="15">
    <source>
        <dbReference type="SAM" id="MobiDB-lite"/>
    </source>
</evidence>
<evidence type="ECO:0000256" key="8">
    <source>
        <dbReference type="ARBA" id="ARBA00022837"/>
    </source>
</evidence>
<evidence type="ECO:0000256" key="14">
    <source>
        <dbReference type="ARBA" id="ARBA00036634"/>
    </source>
</evidence>
<dbReference type="GO" id="GO:0005262">
    <property type="term" value="F:calcium channel activity"/>
    <property type="evidence" value="ECO:0007669"/>
    <property type="project" value="UniProtKB-KW"/>
</dbReference>
<feature type="transmembrane region" description="Helical" evidence="16">
    <location>
        <begin position="214"/>
        <end position="233"/>
    </location>
</feature>
<keyword evidence="11" id="KW-0496">Mitochondrion</keyword>
<dbReference type="Proteomes" id="UP001237642">
    <property type="component" value="Unassembled WGS sequence"/>
</dbReference>
<name>A0AAD8GTA2_9APIA</name>
<dbReference type="PANTHER" id="PTHR13462">
    <property type="entry name" value="CALCIUM UNIPORTER PROTEIN, MITOCHONDRIAL"/>
    <property type="match status" value="1"/>
</dbReference>
<evidence type="ECO:0000256" key="3">
    <source>
        <dbReference type="ARBA" id="ARBA00022448"/>
    </source>
</evidence>
<evidence type="ECO:0000256" key="4">
    <source>
        <dbReference type="ARBA" id="ARBA00022568"/>
    </source>
</evidence>
<evidence type="ECO:0000256" key="7">
    <source>
        <dbReference type="ARBA" id="ARBA00022792"/>
    </source>
</evidence>
<evidence type="ECO:0000313" key="19">
    <source>
        <dbReference type="Proteomes" id="UP001237642"/>
    </source>
</evidence>
<feature type="region of interest" description="Disordered" evidence="15">
    <location>
        <begin position="63"/>
        <end position="86"/>
    </location>
</feature>
<dbReference type="GO" id="GO:0036444">
    <property type="term" value="P:calcium import into the mitochondrion"/>
    <property type="evidence" value="ECO:0007669"/>
    <property type="project" value="TreeGrafter"/>
</dbReference>
<keyword evidence="7" id="KW-0999">Mitochondrion inner membrane</keyword>
<dbReference type="InterPro" id="IPR039055">
    <property type="entry name" value="MCU_fam"/>
</dbReference>
<reference evidence="18" key="1">
    <citation type="submission" date="2023-02" db="EMBL/GenBank/DDBJ databases">
        <title>Genome of toxic invasive species Heracleum sosnowskyi carries increased number of genes despite the absence of recent whole-genome duplications.</title>
        <authorList>
            <person name="Schelkunov M."/>
            <person name="Shtratnikova V."/>
            <person name="Makarenko M."/>
            <person name="Klepikova A."/>
            <person name="Omelchenko D."/>
            <person name="Novikova G."/>
            <person name="Obukhova E."/>
            <person name="Bogdanov V."/>
            <person name="Penin A."/>
            <person name="Logacheva M."/>
        </authorList>
    </citation>
    <scope>NUCLEOTIDE SEQUENCE</scope>
    <source>
        <strain evidence="18">Hsosn_3</strain>
        <tissue evidence="18">Leaf</tissue>
    </source>
</reference>
<keyword evidence="5" id="KW-0107">Calcium channel</keyword>
<evidence type="ECO:0000256" key="11">
    <source>
        <dbReference type="ARBA" id="ARBA00023128"/>
    </source>
</evidence>